<gene>
    <name evidence="2" type="ORF">BDK51DRAFT_34042</name>
</gene>
<dbReference type="Gene3D" id="2.60.120.10">
    <property type="entry name" value="Jelly Rolls"/>
    <property type="match status" value="1"/>
</dbReference>
<evidence type="ECO:0000313" key="2">
    <source>
        <dbReference type="EMBL" id="RKO89656.1"/>
    </source>
</evidence>
<dbReference type="InterPro" id="IPR011051">
    <property type="entry name" value="RmlC_Cupin_sf"/>
</dbReference>
<reference evidence="3" key="1">
    <citation type="journal article" date="2018" name="Nat. Microbiol.">
        <title>Leveraging single-cell genomics to expand the fungal tree of life.</title>
        <authorList>
            <person name="Ahrendt S.R."/>
            <person name="Quandt C.A."/>
            <person name="Ciobanu D."/>
            <person name="Clum A."/>
            <person name="Salamov A."/>
            <person name="Andreopoulos B."/>
            <person name="Cheng J.F."/>
            <person name="Woyke T."/>
            <person name="Pelin A."/>
            <person name="Henrissat B."/>
            <person name="Reynolds N.K."/>
            <person name="Benny G.L."/>
            <person name="Smith M.E."/>
            <person name="James T.Y."/>
            <person name="Grigoriev I.V."/>
        </authorList>
    </citation>
    <scope>NUCLEOTIDE SEQUENCE [LARGE SCALE GENOMIC DNA]</scope>
</reference>
<keyword evidence="3" id="KW-1185">Reference proteome</keyword>
<feature type="region of interest" description="Disordered" evidence="1">
    <location>
        <begin position="1"/>
        <end position="31"/>
    </location>
</feature>
<dbReference type="SUPFAM" id="SSF51182">
    <property type="entry name" value="RmlC-like cupins"/>
    <property type="match status" value="1"/>
</dbReference>
<dbReference type="InterPro" id="IPR014710">
    <property type="entry name" value="RmlC-like_jellyroll"/>
</dbReference>
<evidence type="ECO:0000256" key="1">
    <source>
        <dbReference type="SAM" id="MobiDB-lite"/>
    </source>
</evidence>
<protein>
    <submittedName>
        <fullName evidence="2">HutD-domain-containing protein</fullName>
    </submittedName>
</protein>
<proteinExistence type="predicted"/>
<dbReference type="PANTHER" id="PTHR37943:SF1">
    <property type="entry name" value="PROTEIN VES"/>
    <property type="match status" value="1"/>
</dbReference>
<evidence type="ECO:0000313" key="3">
    <source>
        <dbReference type="Proteomes" id="UP000269721"/>
    </source>
</evidence>
<dbReference type="InterPro" id="IPR010282">
    <property type="entry name" value="Uncharacterised_HutD/Ves"/>
</dbReference>
<dbReference type="PANTHER" id="PTHR37943">
    <property type="entry name" value="PROTEIN VES"/>
    <property type="match status" value="1"/>
</dbReference>
<feature type="compositionally biased region" description="Low complexity" evidence="1">
    <location>
        <begin position="8"/>
        <end position="24"/>
    </location>
</feature>
<dbReference type="Proteomes" id="UP000269721">
    <property type="component" value="Unassembled WGS sequence"/>
</dbReference>
<organism evidence="2 3">
    <name type="scientific">Blyttiomyces helicus</name>
    <dbReference type="NCBI Taxonomy" id="388810"/>
    <lineage>
        <taxon>Eukaryota</taxon>
        <taxon>Fungi</taxon>
        <taxon>Fungi incertae sedis</taxon>
        <taxon>Chytridiomycota</taxon>
        <taxon>Chytridiomycota incertae sedis</taxon>
        <taxon>Chytridiomycetes</taxon>
        <taxon>Chytridiomycetes incertae sedis</taxon>
        <taxon>Blyttiomyces</taxon>
    </lineage>
</organism>
<name>A0A4P9WGN4_9FUNG</name>
<dbReference type="OrthoDB" id="5588846at2759"/>
<sequence>MVPKDPSQQDASFTSDASSSTDAQVYASPFLQPDTSIEQNQGLPPLSPLGPAMQSSVHEIPRIQVIDSKDYIRMPWKNGLGTTHQIAIHPSARDCHKDEFIWRLSVSDLTDSCSFSVFPGYDVALLLLAEGGAAPPAHHHTTHTRAVPLTAPASLHHDDHASPVSLKPLVPYTYAGERPTTCRVKSGPLRQVTFIANRNRANVSVNLETVCPSGLSEDGECSAAERVVPEAAGVADAVDGPDPLPAAAPPKTEASNKILLANFTIAFVVAGTVKIAVGGHAEPKVVGMGQTMICERDDEFVLMGPHSRSMLLVTPLKVTPVRRLWRLRELVFFFFHTHLPTYSNPIPGTNPAPALKPDHEDATVLIMQLSLIEPDRRSSLSDPYAPLRPRGRAGSIIIYDDQPMSLPNLYDPSSTTGTEPTPNALSLPLKQWDSARNYRPPVFSARFQNESDVPPPVVRDNLVIDEFPIGKISTVWMNMVKQGLSEWIRVPVIVARGMQEG</sequence>
<dbReference type="AlphaFoldDB" id="A0A4P9WGN4"/>
<dbReference type="EMBL" id="KZ995966">
    <property type="protein sequence ID" value="RKO89656.1"/>
    <property type="molecule type" value="Genomic_DNA"/>
</dbReference>
<dbReference type="Pfam" id="PF05962">
    <property type="entry name" value="HutD"/>
    <property type="match status" value="1"/>
</dbReference>
<accession>A0A4P9WGN4</accession>